<reference evidence="6" key="1">
    <citation type="submission" date="2023-06" db="EMBL/GenBank/DDBJ databases">
        <title>Comparative genomics of Bacillaceae isolates and their secondary metabolite potential.</title>
        <authorList>
            <person name="Song L."/>
            <person name="Nielsen L.J."/>
            <person name="Mohite O."/>
            <person name="Xu X."/>
            <person name="Weber T."/>
            <person name="Kovacs A.T."/>
        </authorList>
    </citation>
    <scope>NUCLEOTIDE SEQUENCE</scope>
    <source>
        <strain evidence="6">G1S1</strain>
    </source>
</reference>
<dbReference type="InterPro" id="IPR014710">
    <property type="entry name" value="RmlC-like_jellyroll"/>
</dbReference>
<dbReference type="PANTHER" id="PTHR13903">
    <property type="entry name" value="PIRIN-RELATED"/>
    <property type="match status" value="1"/>
</dbReference>
<dbReference type="CDD" id="cd02909">
    <property type="entry name" value="cupin_pirin_N"/>
    <property type="match status" value="1"/>
</dbReference>
<dbReference type="InterPro" id="IPR003829">
    <property type="entry name" value="Pirin_N_dom"/>
</dbReference>
<protein>
    <submittedName>
        <fullName evidence="6">Pirin family protein</fullName>
    </submittedName>
</protein>
<feature type="domain" description="Pirin N-terminal" evidence="4">
    <location>
        <begin position="48"/>
        <end position="121"/>
    </location>
</feature>
<dbReference type="PANTHER" id="PTHR13903:SF31">
    <property type="entry name" value="CUPIN-DOMAIN CONTAINING PROTEIN"/>
    <property type="match status" value="1"/>
</dbReference>
<dbReference type="Gene3D" id="2.60.120.10">
    <property type="entry name" value="Jelly Rolls"/>
    <property type="match status" value="2"/>
</dbReference>
<feature type="binding site" evidence="2">
    <location>
        <position position="106"/>
    </location>
    <ligand>
        <name>Fe cation</name>
        <dbReference type="ChEBI" id="CHEBI:24875"/>
    </ligand>
</feature>
<keyword evidence="2" id="KW-0408">Iron</keyword>
<dbReference type="Pfam" id="PF05726">
    <property type="entry name" value="Pirin_C"/>
    <property type="match status" value="1"/>
</dbReference>
<sequence length="283" mass="31467">MKSENHFKRDIVEVKDVKLQRYSPIHTAGPVIEPGNWEKSDPFLLMMEDKFQKGSFDIHPHRGIETVTFVIDGTIEHYDSHTGDGGILGPGDVQWMTAGSGVVHNEVPSEGVTAHSLQLWVNLPRSEKMTTPRYQNLMAKDMPVRKEEGALIRVFSGSSKDVISTTQNHVPVTMVEMVLEPGVSITQNLPGSYNGIIYLIEGSGIFGKNEVRASKGQVLWLGTCKESGESEVDITATEPLRLVLYAGEPLMEPVVARGPFVMNTEEEIDQAYLEYRQGTFLKH</sequence>
<dbReference type="Pfam" id="PF02678">
    <property type="entry name" value="Pirin"/>
    <property type="match status" value="1"/>
</dbReference>
<dbReference type="RefSeq" id="WP_289351116.1">
    <property type="nucleotide sequence ID" value="NZ_JAUCFI010000003.1"/>
</dbReference>
<dbReference type="InterPro" id="IPR011051">
    <property type="entry name" value="RmlC_Cupin_sf"/>
</dbReference>
<feature type="binding site" evidence="2">
    <location>
        <position position="61"/>
    </location>
    <ligand>
        <name>Fe cation</name>
        <dbReference type="ChEBI" id="CHEBI:24875"/>
    </ligand>
</feature>
<dbReference type="PIRSF" id="PIRSF006232">
    <property type="entry name" value="Pirin"/>
    <property type="match status" value="1"/>
</dbReference>
<organism evidence="6 7">
    <name type="scientific">Peribacillus frigoritolerans</name>
    <dbReference type="NCBI Taxonomy" id="450367"/>
    <lineage>
        <taxon>Bacteria</taxon>
        <taxon>Bacillati</taxon>
        <taxon>Bacillota</taxon>
        <taxon>Bacilli</taxon>
        <taxon>Bacillales</taxon>
        <taxon>Bacillaceae</taxon>
        <taxon>Peribacillus</taxon>
    </lineage>
</organism>
<comment type="similarity">
    <text evidence="1 3">Belongs to the pirin family.</text>
</comment>
<gene>
    <name evidence="6" type="ORF">QUF85_25185</name>
</gene>
<dbReference type="GO" id="GO:0046872">
    <property type="term" value="F:metal ion binding"/>
    <property type="evidence" value="ECO:0007669"/>
    <property type="project" value="UniProtKB-KW"/>
</dbReference>
<comment type="caution">
    <text evidence="6">The sequence shown here is derived from an EMBL/GenBank/DDBJ whole genome shotgun (WGS) entry which is preliminary data.</text>
</comment>
<evidence type="ECO:0000313" key="6">
    <source>
        <dbReference type="EMBL" id="MDM5286578.1"/>
    </source>
</evidence>
<dbReference type="AlphaFoldDB" id="A0AAJ1QSF6"/>
<feature type="binding site" evidence="2">
    <location>
        <position position="104"/>
    </location>
    <ligand>
        <name>Fe cation</name>
        <dbReference type="ChEBI" id="CHEBI:24875"/>
    </ligand>
</feature>
<evidence type="ECO:0000259" key="5">
    <source>
        <dbReference type="Pfam" id="PF05726"/>
    </source>
</evidence>
<proteinExistence type="inferred from homology"/>
<accession>A0AAJ1QSF6</accession>
<keyword evidence="2" id="KW-0479">Metal-binding</keyword>
<dbReference type="EMBL" id="JAUCFI010000003">
    <property type="protein sequence ID" value="MDM5286578.1"/>
    <property type="molecule type" value="Genomic_DNA"/>
</dbReference>
<feature type="binding site" evidence="2">
    <location>
        <position position="59"/>
    </location>
    <ligand>
        <name>Fe cation</name>
        <dbReference type="ChEBI" id="CHEBI:24875"/>
    </ligand>
</feature>
<evidence type="ECO:0000259" key="4">
    <source>
        <dbReference type="Pfam" id="PF02678"/>
    </source>
</evidence>
<dbReference type="SUPFAM" id="SSF51182">
    <property type="entry name" value="RmlC-like cupins"/>
    <property type="match status" value="1"/>
</dbReference>
<evidence type="ECO:0000256" key="3">
    <source>
        <dbReference type="RuleBase" id="RU003457"/>
    </source>
</evidence>
<dbReference type="Proteomes" id="UP001238973">
    <property type="component" value="Unassembled WGS sequence"/>
</dbReference>
<dbReference type="InterPro" id="IPR008778">
    <property type="entry name" value="Pirin_C_dom"/>
</dbReference>
<comment type="cofactor">
    <cofactor evidence="2">
        <name>Fe cation</name>
        <dbReference type="ChEBI" id="CHEBI:24875"/>
    </cofactor>
    <text evidence="2">Binds 1 Fe cation per subunit.</text>
</comment>
<dbReference type="CDD" id="cd02247">
    <property type="entry name" value="cupin_pirin_C"/>
    <property type="match status" value="1"/>
</dbReference>
<evidence type="ECO:0000256" key="2">
    <source>
        <dbReference type="PIRSR" id="PIRSR006232-1"/>
    </source>
</evidence>
<evidence type="ECO:0000256" key="1">
    <source>
        <dbReference type="ARBA" id="ARBA00008416"/>
    </source>
</evidence>
<dbReference type="InterPro" id="IPR012093">
    <property type="entry name" value="Pirin"/>
</dbReference>
<name>A0AAJ1QSF6_9BACI</name>
<evidence type="ECO:0000313" key="7">
    <source>
        <dbReference type="Proteomes" id="UP001238973"/>
    </source>
</evidence>
<feature type="domain" description="Pirin C-terminal" evidence="5">
    <location>
        <begin position="174"/>
        <end position="280"/>
    </location>
</feature>